<keyword evidence="2 5" id="KW-0808">Transferase</keyword>
<dbReference type="EMBL" id="LFRF01000017">
    <property type="protein sequence ID" value="KND89696.1"/>
    <property type="molecule type" value="Genomic_DNA"/>
</dbReference>
<dbReference type="GO" id="GO:0008171">
    <property type="term" value="F:O-methyltransferase activity"/>
    <property type="evidence" value="ECO:0007669"/>
    <property type="project" value="InterPro"/>
</dbReference>
<dbReference type="GO" id="GO:0032259">
    <property type="term" value="P:methylation"/>
    <property type="evidence" value="ECO:0007669"/>
    <property type="project" value="UniProtKB-KW"/>
</dbReference>
<accession>A0A0L0N6Q7</accession>
<evidence type="ECO:0000256" key="4">
    <source>
        <dbReference type="ARBA" id="ARBA00023453"/>
    </source>
</evidence>
<comment type="caution">
    <text evidence="5">The sequence shown here is derived from an EMBL/GenBank/DDBJ whole genome shotgun (WGS) entry which is preliminary data.</text>
</comment>
<protein>
    <submittedName>
        <fullName evidence="5">Putative caffeoyl-CoA O-methyltransferase 2</fullName>
    </submittedName>
</protein>
<dbReference type="AlphaFoldDB" id="A0A0L0N6Q7"/>
<dbReference type="InterPro" id="IPR029063">
    <property type="entry name" value="SAM-dependent_MTases_sf"/>
</dbReference>
<keyword evidence="1 5" id="KW-0489">Methyltransferase</keyword>
<dbReference type="Pfam" id="PF01596">
    <property type="entry name" value="Methyltransf_3"/>
    <property type="match status" value="1"/>
</dbReference>
<evidence type="ECO:0000313" key="6">
    <source>
        <dbReference type="Proteomes" id="UP000036947"/>
    </source>
</evidence>
<dbReference type="SUPFAM" id="SSF53335">
    <property type="entry name" value="S-adenosyl-L-methionine-dependent methyltransferases"/>
    <property type="match status" value="1"/>
</dbReference>
<evidence type="ECO:0000313" key="5">
    <source>
        <dbReference type="EMBL" id="KND89696.1"/>
    </source>
</evidence>
<dbReference type="Proteomes" id="UP000036947">
    <property type="component" value="Unassembled WGS sequence"/>
</dbReference>
<keyword evidence="6" id="KW-1185">Reference proteome</keyword>
<sequence length="243" mass="26391">MKSGSTNLYTNPEMGERVTAYSTAHSSPLPKHITDYHAAASTRRDDSMMLSSNFQSQLHLLLANAIGAKRVLEIGVYVGYSAMLWAHATGPDGTVTGLEFSPELAQIARDAFAAQGLDNIEIIVGDGAETLPKLSATTPYDLVFLDADKTGYSNYLRILLARSQPGAAGRLLRPGALIVADNVLRRGQVADPAVTKPEFGSQADWDAHILALRKFNDECVAEARLETFMVPLWDGLSIMRLRD</sequence>
<comment type="similarity">
    <text evidence="4">Belongs to the class I-like SAM-binding methyltransferase superfamily. Cation-dependent O-methyltransferase family.</text>
</comment>
<dbReference type="GO" id="GO:0008757">
    <property type="term" value="F:S-adenosylmethionine-dependent methyltransferase activity"/>
    <property type="evidence" value="ECO:0007669"/>
    <property type="project" value="TreeGrafter"/>
</dbReference>
<dbReference type="OrthoDB" id="10251242at2759"/>
<evidence type="ECO:0000256" key="3">
    <source>
        <dbReference type="ARBA" id="ARBA00022691"/>
    </source>
</evidence>
<evidence type="ECO:0000256" key="2">
    <source>
        <dbReference type="ARBA" id="ARBA00022679"/>
    </source>
</evidence>
<dbReference type="InterPro" id="IPR050362">
    <property type="entry name" value="Cation-dep_OMT"/>
</dbReference>
<reference evidence="5 6" key="1">
    <citation type="journal article" date="2015" name="BMC Genomics">
        <title>The genome of the truffle-parasite Tolypocladium ophioglossoides and the evolution of antifungal peptaibiotics.</title>
        <authorList>
            <person name="Quandt C.A."/>
            <person name="Bushley K.E."/>
            <person name="Spatafora J.W."/>
        </authorList>
    </citation>
    <scope>NUCLEOTIDE SEQUENCE [LARGE SCALE GENOMIC DNA]</scope>
    <source>
        <strain evidence="5 6">CBS 100239</strain>
    </source>
</reference>
<evidence type="ECO:0000256" key="1">
    <source>
        <dbReference type="ARBA" id="ARBA00022603"/>
    </source>
</evidence>
<proteinExistence type="inferred from homology"/>
<organism evidence="5 6">
    <name type="scientific">Tolypocladium ophioglossoides (strain CBS 100239)</name>
    <name type="common">Snaketongue truffleclub</name>
    <name type="synonym">Elaphocordyceps ophioglossoides</name>
    <dbReference type="NCBI Taxonomy" id="1163406"/>
    <lineage>
        <taxon>Eukaryota</taxon>
        <taxon>Fungi</taxon>
        <taxon>Dikarya</taxon>
        <taxon>Ascomycota</taxon>
        <taxon>Pezizomycotina</taxon>
        <taxon>Sordariomycetes</taxon>
        <taxon>Hypocreomycetidae</taxon>
        <taxon>Hypocreales</taxon>
        <taxon>Ophiocordycipitaceae</taxon>
        <taxon>Tolypocladium</taxon>
    </lineage>
</organism>
<gene>
    <name evidence="5" type="ORF">TOPH_05638</name>
</gene>
<name>A0A0L0N6Q7_TOLOC</name>
<dbReference type="PANTHER" id="PTHR10509:SF14">
    <property type="entry name" value="CAFFEOYL-COA O-METHYLTRANSFERASE 3-RELATED"/>
    <property type="match status" value="1"/>
</dbReference>
<dbReference type="InterPro" id="IPR002935">
    <property type="entry name" value="SAM_O-MeTrfase"/>
</dbReference>
<dbReference type="STRING" id="1163406.A0A0L0N6Q7"/>
<dbReference type="CDD" id="cd02440">
    <property type="entry name" value="AdoMet_MTases"/>
    <property type="match status" value="1"/>
</dbReference>
<dbReference type="PROSITE" id="PS51682">
    <property type="entry name" value="SAM_OMT_I"/>
    <property type="match status" value="1"/>
</dbReference>
<dbReference type="Gene3D" id="3.40.50.150">
    <property type="entry name" value="Vaccinia Virus protein VP39"/>
    <property type="match status" value="1"/>
</dbReference>
<dbReference type="PANTHER" id="PTHR10509">
    <property type="entry name" value="O-METHYLTRANSFERASE-RELATED"/>
    <property type="match status" value="1"/>
</dbReference>
<keyword evidence="3" id="KW-0949">S-adenosyl-L-methionine</keyword>